<evidence type="ECO:0000313" key="3">
    <source>
        <dbReference type="Proteomes" id="UP000053669"/>
    </source>
</evidence>
<reference evidence="2 3" key="1">
    <citation type="submission" date="2015-10" db="EMBL/GenBank/DDBJ databases">
        <title>Draft genome sequence of Streptomyces canus DSM 40017, type strain for the species Streptomyces canus.</title>
        <authorList>
            <person name="Ruckert C."/>
            <person name="Winkler A."/>
            <person name="Kalinowski J."/>
            <person name="Kampfer P."/>
            <person name="Glaeser S."/>
        </authorList>
    </citation>
    <scope>NUCLEOTIDE SEQUENCE [LARGE SCALE GENOMIC DNA]</scope>
    <source>
        <strain evidence="2 3">DSM 40017</strain>
    </source>
</reference>
<dbReference type="Pfam" id="PF19746">
    <property type="entry name" value="DUF6233"/>
    <property type="match status" value="1"/>
</dbReference>
<feature type="compositionally biased region" description="Low complexity" evidence="1">
    <location>
        <begin position="19"/>
        <end position="28"/>
    </location>
</feature>
<protein>
    <submittedName>
        <fullName evidence="2">Uncharacterized protein</fullName>
    </submittedName>
</protein>
<dbReference type="InterPro" id="IPR046200">
    <property type="entry name" value="DUF6233"/>
</dbReference>
<gene>
    <name evidence="2" type="ORF">AQJ46_48280</name>
</gene>
<accession>A0A101RKH4</accession>
<feature type="region of interest" description="Disordered" evidence="1">
    <location>
        <begin position="1"/>
        <end position="28"/>
    </location>
</feature>
<proteinExistence type="predicted"/>
<dbReference type="AlphaFoldDB" id="A0A101RKH4"/>
<feature type="compositionally biased region" description="Polar residues" evidence="1">
    <location>
        <begin position="65"/>
        <end position="80"/>
    </location>
</feature>
<feature type="region of interest" description="Disordered" evidence="1">
    <location>
        <begin position="43"/>
        <end position="80"/>
    </location>
</feature>
<dbReference type="EMBL" id="LMWU01000077">
    <property type="protein sequence ID" value="KUN57186.1"/>
    <property type="molecule type" value="Genomic_DNA"/>
</dbReference>
<name>A0A101RKH4_9ACTN</name>
<organism evidence="2 3">
    <name type="scientific">Streptomyces canus</name>
    <dbReference type="NCBI Taxonomy" id="58343"/>
    <lineage>
        <taxon>Bacteria</taxon>
        <taxon>Bacillati</taxon>
        <taxon>Actinomycetota</taxon>
        <taxon>Actinomycetes</taxon>
        <taxon>Kitasatosporales</taxon>
        <taxon>Streptomycetaceae</taxon>
        <taxon>Streptomyces</taxon>
        <taxon>Streptomyces aurantiacus group</taxon>
    </lineage>
</organism>
<evidence type="ECO:0000256" key="1">
    <source>
        <dbReference type="SAM" id="MobiDB-lite"/>
    </source>
</evidence>
<evidence type="ECO:0000313" key="2">
    <source>
        <dbReference type="EMBL" id="KUN57186.1"/>
    </source>
</evidence>
<dbReference type="Proteomes" id="UP000053669">
    <property type="component" value="Unassembled WGS sequence"/>
</dbReference>
<comment type="caution">
    <text evidence="2">The sequence shown here is derived from an EMBL/GenBank/DDBJ whole genome shotgun (WGS) entry which is preliminary data.</text>
</comment>
<feature type="compositionally biased region" description="Basic residues" evidence="1">
    <location>
        <begin position="51"/>
        <end position="61"/>
    </location>
</feature>
<sequence>MGLTSVTARTVPEGGPGTGSPSAGAVGVNVEPRPLDIRINTLLADSQSPRARWRPPSRSHRKEPTQSLYASIRQNQESSASRYIGRAGKPPLQLHAGDCVMISGIRHRPVDREEARRLLADDSTTAPTAHPAPVCA</sequence>